<feature type="transmembrane region" description="Helical" evidence="1">
    <location>
        <begin position="12"/>
        <end position="36"/>
    </location>
</feature>
<dbReference type="Pfam" id="PF11658">
    <property type="entry name" value="CBP_BcsG"/>
    <property type="match status" value="1"/>
</dbReference>
<dbReference type="NCBIfam" id="TIGR03368">
    <property type="entry name" value="cellulose_yhjU"/>
    <property type="match status" value="1"/>
</dbReference>
<protein>
    <submittedName>
        <fullName evidence="2">Cellulose biosynthesis protein BcsG</fullName>
    </submittedName>
</protein>
<reference evidence="2 3" key="1">
    <citation type="submission" date="2018-04" db="EMBL/GenBank/DDBJ databases">
        <title>Novel species isolated from glacier.</title>
        <authorList>
            <person name="Liu Q."/>
            <person name="Xin Y.-H."/>
        </authorList>
    </citation>
    <scope>NUCLEOTIDE SEQUENCE [LARGE SCALE GENOMIC DNA]</scope>
    <source>
        <strain evidence="2 3">GT1R17</strain>
    </source>
</reference>
<keyword evidence="1" id="KW-1133">Transmembrane helix</keyword>
<accession>A0A2T5MEJ2</accession>
<proteinExistence type="predicted"/>
<evidence type="ECO:0000313" key="3">
    <source>
        <dbReference type="Proteomes" id="UP000244248"/>
    </source>
</evidence>
<sequence length="531" mass="59217">MGLWSFYFFGKLFLFVGGYIDFHILLNFAFAIFLILPIKRPLLRIARQLVAIPAGLALLYHDSWLPPLQRVMSQAGNLQQFDSAYLIELMGRFVNPRVVTLLLVLLIFNMLLSRKLRMSTFAIAAILLVPPITSFVTALKQPSIINQSADAASPLAGTLMLGANEKPASGDELNSILTNFYRTEAGRKVSFKPPAADSKAPFDIVMLHICSLAWDDMAYVNLKNHPVMSRFDLVFDNFSSGSSYSGPAAIRVLRSPCGHEKHEDLYSKKDPGCYLFNQFQQAGFTPEFLMGHDGHFGNFLDDVHKGGGLDVPLLPINQVPVAMNAFDGSPVYDDYAELSHWWQQRLNKPDTRVALYYNTTSLHDGNRLLNKPSMNAVDSYRARLDKLLNDVDKFMQELSSSGRRVVVVFIPEHGAGLRGDKLQISGLREIPSPAISSIPVGVKLIGMPQTTSSPLIINQPSSYLAVAQLLASLAANNPFEATNFNLQDYTRDLPQTNFVSENEGTVVMRQAGRYMMRNPDMSWTEYPKQVQ</sequence>
<dbReference type="Gene3D" id="3.40.720.10">
    <property type="entry name" value="Alkaline Phosphatase, subunit A"/>
    <property type="match status" value="1"/>
</dbReference>
<comment type="caution">
    <text evidence="2">The sequence shown here is derived from an EMBL/GenBank/DDBJ whole genome shotgun (WGS) entry which is preliminary data.</text>
</comment>
<dbReference type="InterPro" id="IPR017744">
    <property type="entry name" value="BcsG"/>
</dbReference>
<evidence type="ECO:0000256" key="1">
    <source>
        <dbReference type="SAM" id="Phobius"/>
    </source>
</evidence>
<keyword evidence="1" id="KW-0472">Membrane</keyword>
<organism evidence="2 3">
    <name type="scientific">Stenotrophobium rhamnosiphilum</name>
    <dbReference type="NCBI Taxonomy" id="2029166"/>
    <lineage>
        <taxon>Bacteria</taxon>
        <taxon>Pseudomonadati</taxon>
        <taxon>Pseudomonadota</taxon>
        <taxon>Gammaproteobacteria</taxon>
        <taxon>Nevskiales</taxon>
        <taxon>Nevskiaceae</taxon>
        <taxon>Stenotrophobium</taxon>
    </lineage>
</organism>
<dbReference type="EMBL" id="QANS01000004">
    <property type="protein sequence ID" value="PTU30994.1"/>
    <property type="molecule type" value="Genomic_DNA"/>
</dbReference>
<dbReference type="Proteomes" id="UP000244248">
    <property type="component" value="Unassembled WGS sequence"/>
</dbReference>
<keyword evidence="1" id="KW-0812">Transmembrane</keyword>
<name>A0A2T5MEJ2_9GAMM</name>
<evidence type="ECO:0000313" key="2">
    <source>
        <dbReference type="EMBL" id="PTU30994.1"/>
    </source>
</evidence>
<dbReference type="AlphaFoldDB" id="A0A2T5MEJ2"/>
<dbReference type="OrthoDB" id="6965261at2"/>
<dbReference type="RefSeq" id="WP_107940577.1">
    <property type="nucleotide sequence ID" value="NZ_QANS01000004.1"/>
</dbReference>
<dbReference type="InterPro" id="IPR017850">
    <property type="entry name" value="Alkaline_phosphatase_core_sf"/>
</dbReference>
<gene>
    <name evidence="2" type="primary">bcsG</name>
    <name evidence="2" type="ORF">CJD38_11865</name>
</gene>
<keyword evidence="3" id="KW-1185">Reference proteome</keyword>
<feature type="transmembrane region" description="Helical" evidence="1">
    <location>
        <begin position="85"/>
        <end position="108"/>
    </location>
</feature>